<comment type="similarity">
    <text evidence="1 4">Belongs to the short-chain dehydrogenases/reductases (SDR) family.</text>
</comment>
<dbReference type="AlphaFoldDB" id="A0A8J5JXE3"/>
<evidence type="ECO:0000313" key="6">
    <source>
        <dbReference type="EMBL" id="KAG7163229.1"/>
    </source>
</evidence>
<dbReference type="InterPro" id="IPR036291">
    <property type="entry name" value="NAD(P)-bd_dom_sf"/>
</dbReference>
<evidence type="ECO:0000256" key="1">
    <source>
        <dbReference type="ARBA" id="ARBA00006484"/>
    </source>
</evidence>
<reference evidence="6" key="1">
    <citation type="journal article" date="2021" name="Sci. Adv.">
        <title>The American lobster genome reveals insights on longevity, neural, and immune adaptations.</title>
        <authorList>
            <person name="Polinski J.M."/>
            <person name="Zimin A.V."/>
            <person name="Clark K.F."/>
            <person name="Kohn A.B."/>
            <person name="Sadowski N."/>
            <person name="Timp W."/>
            <person name="Ptitsyn A."/>
            <person name="Khanna P."/>
            <person name="Romanova D.Y."/>
            <person name="Williams P."/>
            <person name="Greenwood S.J."/>
            <person name="Moroz L.L."/>
            <person name="Walt D.R."/>
            <person name="Bodnar A.G."/>
        </authorList>
    </citation>
    <scope>NUCLEOTIDE SEQUENCE</scope>
    <source>
        <strain evidence="6">GMGI-L3</strain>
    </source>
</reference>
<accession>A0A8J5JXE3</accession>
<evidence type="ECO:0000256" key="3">
    <source>
        <dbReference type="ARBA" id="ARBA00037096"/>
    </source>
</evidence>
<dbReference type="PROSITE" id="PS00061">
    <property type="entry name" value="ADH_SHORT"/>
    <property type="match status" value="1"/>
</dbReference>
<feature type="transmembrane region" description="Helical" evidence="5">
    <location>
        <begin position="64"/>
        <end position="86"/>
    </location>
</feature>
<dbReference type="SUPFAM" id="SSF51735">
    <property type="entry name" value="NAD(P)-binding Rossmann-fold domains"/>
    <property type="match status" value="1"/>
</dbReference>
<dbReference type="NCBIfam" id="NF004825">
    <property type="entry name" value="PRK06181.1"/>
    <property type="match status" value="1"/>
</dbReference>
<keyword evidence="5" id="KW-0472">Membrane</keyword>
<keyword evidence="5" id="KW-1133">Transmembrane helix</keyword>
<comment type="caution">
    <text evidence="6">The sequence shown here is derived from an EMBL/GenBank/DDBJ whole genome shotgun (WGS) entry which is preliminary data.</text>
</comment>
<comment type="function">
    <text evidence="3">Putative oxidoreductase.</text>
</comment>
<evidence type="ECO:0000256" key="2">
    <source>
        <dbReference type="ARBA" id="ARBA00023002"/>
    </source>
</evidence>
<dbReference type="Pfam" id="PF00106">
    <property type="entry name" value="adh_short"/>
    <property type="match status" value="1"/>
</dbReference>
<evidence type="ECO:0000313" key="7">
    <source>
        <dbReference type="Proteomes" id="UP000747542"/>
    </source>
</evidence>
<dbReference type="InterPro" id="IPR020904">
    <property type="entry name" value="Sc_DH/Rdtase_CS"/>
</dbReference>
<keyword evidence="2" id="KW-0560">Oxidoreductase</keyword>
<name>A0A8J5JXE3_HOMAM</name>
<dbReference type="PANTHER" id="PTHR44196">
    <property type="entry name" value="DEHYDROGENASE/REDUCTASE SDR FAMILY MEMBER 7B"/>
    <property type="match status" value="1"/>
</dbReference>
<dbReference type="CDD" id="cd05332">
    <property type="entry name" value="11beta-HSD1_like_SDR_c"/>
    <property type="match status" value="1"/>
</dbReference>
<dbReference type="PANTHER" id="PTHR44196:SF1">
    <property type="entry name" value="DEHYDROGENASE_REDUCTASE SDR FAMILY MEMBER 7B"/>
    <property type="match status" value="1"/>
</dbReference>
<dbReference type="Proteomes" id="UP000747542">
    <property type="component" value="Unassembled WGS sequence"/>
</dbReference>
<evidence type="ECO:0000256" key="4">
    <source>
        <dbReference type="RuleBase" id="RU000363"/>
    </source>
</evidence>
<keyword evidence="7" id="KW-1185">Reference proteome</keyword>
<sequence>MHPAECARHLLFHLFGISRQGCTKIRELIRKNKMTDEISGEASWVGYLDKAIKQTRSLPIWSSIPWFIGWATLTVMGPVVAARLMYRVVQSMVSRMVFGDSALLGKVILVTGASSGLGEALAHALYKRGARLILASRNTDKLNELKEILLKTYKTPELHVPTVVKLDLEDLNSIPVVADRILKTHGHIDVLINNAGISFRGAALNTDISVDIKLMVVNYFGQVALTKAILPSMVEKQSGHIVAVGSVQGKLALPYRACYSASKHALQAFFDSLRAEVANSKVRVSVVSPGYISTNLSINAVTGDGSKYGAMDAATASGMTPEKVAEQIVGCLLSGSEELVVASLPHQLAIILRTLSPALISRIMKSRAVNQKDLYLHKED</sequence>
<dbReference type="EMBL" id="JAHLQT010026473">
    <property type="protein sequence ID" value="KAG7163229.1"/>
    <property type="molecule type" value="Genomic_DNA"/>
</dbReference>
<dbReference type="GO" id="GO:0016020">
    <property type="term" value="C:membrane"/>
    <property type="evidence" value="ECO:0007669"/>
    <property type="project" value="TreeGrafter"/>
</dbReference>
<keyword evidence="5" id="KW-0812">Transmembrane</keyword>
<dbReference type="Gene3D" id="3.40.50.720">
    <property type="entry name" value="NAD(P)-binding Rossmann-like Domain"/>
    <property type="match status" value="1"/>
</dbReference>
<protein>
    <submittedName>
        <fullName evidence="6">Dehydrogenase/reductase SDR family protein 7-like</fullName>
    </submittedName>
</protein>
<dbReference type="GO" id="GO:0016491">
    <property type="term" value="F:oxidoreductase activity"/>
    <property type="evidence" value="ECO:0007669"/>
    <property type="project" value="UniProtKB-KW"/>
</dbReference>
<gene>
    <name evidence="6" type="ORF">Hamer_G004331</name>
</gene>
<evidence type="ECO:0000256" key="5">
    <source>
        <dbReference type="SAM" id="Phobius"/>
    </source>
</evidence>
<organism evidence="6 7">
    <name type="scientific">Homarus americanus</name>
    <name type="common">American lobster</name>
    <dbReference type="NCBI Taxonomy" id="6706"/>
    <lineage>
        <taxon>Eukaryota</taxon>
        <taxon>Metazoa</taxon>
        <taxon>Ecdysozoa</taxon>
        <taxon>Arthropoda</taxon>
        <taxon>Crustacea</taxon>
        <taxon>Multicrustacea</taxon>
        <taxon>Malacostraca</taxon>
        <taxon>Eumalacostraca</taxon>
        <taxon>Eucarida</taxon>
        <taxon>Decapoda</taxon>
        <taxon>Pleocyemata</taxon>
        <taxon>Astacidea</taxon>
        <taxon>Nephropoidea</taxon>
        <taxon>Nephropidae</taxon>
        <taxon>Homarus</taxon>
    </lineage>
</organism>
<dbReference type="PRINTS" id="PR00080">
    <property type="entry name" value="SDRFAMILY"/>
</dbReference>
<dbReference type="PRINTS" id="PR00081">
    <property type="entry name" value="GDHRDH"/>
</dbReference>
<dbReference type="InterPro" id="IPR002347">
    <property type="entry name" value="SDR_fam"/>
</dbReference>
<proteinExistence type="inferred from homology"/>